<dbReference type="InterPro" id="IPR035890">
    <property type="entry name" value="Anti-sigma-28_factor_FlgM_sf"/>
</dbReference>
<sequence>MNPVAKVYCAPPDEMDATEELATTMNEAGERNLKEEVEKYQRLLRDVPEPNCGRIRELKEAIRKGDYLTKEIIMETAERIAARFLGKE</sequence>
<comment type="caution">
    <text evidence="1">The sequence shown here is derived from an EMBL/GenBank/DDBJ whole genome shotgun (WGS) entry which is preliminary data.</text>
</comment>
<dbReference type="EMBL" id="PCVY01000065">
    <property type="protein sequence ID" value="PIQ85482.1"/>
    <property type="molecule type" value="Genomic_DNA"/>
</dbReference>
<evidence type="ECO:0000313" key="2">
    <source>
        <dbReference type="Proteomes" id="UP000230859"/>
    </source>
</evidence>
<organism evidence="1 2">
    <name type="scientific">Candidatus Abzuiibacterium crystallinum</name>
    <dbReference type="NCBI Taxonomy" id="1974748"/>
    <lineage>
        <taxon>Bacteria</taxon>
        <taxon>Pseudomonadati</taxon>
        <taxon>Candidatus Omnitrophota</taxon>
        <taxon>Candidatus Abzuiibacterium</taxon>
    </lineage>
</organism>
<proteinExistence type="predicted"/>
<evidence type="ECO:0000313" key="1">
    <source>
        <dbReference type="EMBL" id="PIQ85482.1"/>
    </source>
</evidence>
<dbReference type="Proteomes" id="UP000230859">
    <property type="component" value="Unassembled WGS sequence"/>
</dbReference>
<reference evidence="1 2" key="1">
    <citation type="submission" date="2017-09" db="EMBL/GenBank/DDBJ databases">
        <title>Depth-based differentiation of microbial function through sediment-hosted aquifers and enrichment of novel symbionts in the deep terrestrial subsurface.</title>
        <authorList>
            <person name="Probst A.J."/>
            <person name="Ladd B."/>
            <person name="Jarett J.K."/>
            <person name="Geller-Mcgrath D.E."/>
            <person name="Sieber C.M."/>
            <person name="Emerson J.B."/>
            <person name="Anantharaman K."/>
            <person name="Thomas B.C."/>
            <person name="Malmstrom R."/>
            <person name="Stieglmeier M."/>
            <person name="Klingl A."/>
            <person name="Woyke T."/>
            <person name="Ryan C.M."/>
            <person name="Banfield J.F."/>
        </authorList>
    </citation>
    <scope>NUCLEOTIDE SEQUENCE [LARGE SCALE GENOMIC DNA]</scope>
    <source>
        <strain evidence="1">CG11_big_fil_rev_8_21_14_0_20_45_26</strain>
    </source>
</reference>
<gene>
    <name evidence="1" type="ORF">COV74_08305</name>
</gene>
<name>A0A2H0LM24_9BACT</name>
<dbReference type="AlphaFoldDB" id="A0A2H0LM24"/>
<evidence type="ECO:0008006" key="3">
    <source>
        <dbReference type="Google" id="ProtNLM"/>
    </source>
</evidence>
<protein>
    <recommendedName>
        <fullName evidence="3">Anti-sigma-28 factor FlgM C-terminal domain-containing protein</fullName>
    </recommendedName>
</protein>
<accession>A0A2H0LM24</accession>
<dbReference type="SUPFAM" id="SSF101498">
    <property type="entry name" value="Anti-sigma factor FlgM"/>
    <property type="match status" value="1"/>
</dbReference>